<dbReference type="GO" id="GO:0051607">
    <property type="term" value="P:defense response to virus"/>
    <property type="evidence" value="ECO:0007669"/>
    <property type="project" value="UniProtKB-UniRule"/>
</dbReference>
<dbReference type="AlphaFoldDB" id="A0A2H0BYH5"/>
<dbReference type="InterPro" id="IPR002729">
    <property type="entry name" value="CRISPR-assoc_Cas1"/>
</dbReference>
<keyword evidence="3 10" id="KW-0255">Endonuclease</keyword>
<dbReference type="GO" id="GO:0003677">
    <property type="term" value="F:DNA binding"/>
    <property type="evidence" value="ECO:0007669"/>
    <property type="project" value="UniProtKB-KW"/>
</dbReference>
<keyword evidence="4 10" id="KW-0378">Hydrolase</keyword>
<evidence type="ECO:0000256" key="7">
    <source>
        <dbReference type="ARBA" id="ARBA00023125"/>
    </source>
</evidence>
<feature type="binding site" evidence="10">
    <location>
        <position position="235"/>
    </location>
    <ligand>
        <name>Mn(2+)</name>
        <dbReference type="ChEBI" id="CHEBI:29035"/>
    </ligand>
</feature>
<evidence type="ECO:0000256" key="8">
    <source>
        <dbReference type="ARBA" id="ARBA00023211"/>
    </source>
</evidence>
<keyword evidence="7 10" id="KW-0238">DNA-binding</keyword>
<dbReference type="GO" id="GO:0016787">
    <property type="term" value="F:hydrolase activity"/>
    <property type="evidence" value="ECO:0007669"/>
    <property type="project" value="UniProtKB-KW"/>
</dbReference>
<dbReference type="HAMAP" id="MF_01470">
    <property type="entry name" value="Cas1"/>
    <property type="match status" value="1"/>
</dbReference>
<dbReference type="PANTHER" id="PTHR34353:SF2">
    <property type="entry name" value="CRISPR-ASSOCIATED ENDONUCLEASE CAS1 1"/>
    <property type="match status" value="1"/>
</dbReference>
<evidence type="ECO:0000256" key="1">
    <source>
        <dbReference type="ARBA" id="ARBA00022722"/>
    </source>
</evidence>
<dbReference type="EMBL" id="PCTA01000003">
    <property type="protein sequence ID" value="PIP62080.1"/>
    <property type="molecule type" value="Genomic_DNA"/>
</dbReference>
<dbReference type="GO" id="GO:0046872">
    <property type="term" value="F:metal ion binding"/>
    <property type="evidence" value="ECO:0007669"/>
    <property type="project" value="UniProtKB-UniRule"/>
</dbReference>
<comment type="function">
    <text evidence="10">CRISPR (clustered regularly interspaced short palindromic repeat), is an adaptive immune system that provides protection against mobile genetic elements (viruses, transposable elements and conjugative plasmids). CRISPR clusters contain spacers, sequences complementary to antecedent mobile elements, and target invading nucleic acids. CRISPR clusters are transcribed and processed into CRISPR RNA (crRNA). Acts as a dsDNA endonuclease. Involved in the integration of spacer DNA into the CRISPR cassette.</text>
</comment>
<dbReference type="Pfam" id="PF01867">
    <property type="entry name" value="Cas_Cas1"/>
    <property type="match status" value="1"/>
</dbReference>
<evidence type="ECO:0000256" key="2">
    <source>
        <dbReference type="ARBA" id="ARBA00022723"/>
    </source>
</evidence>
<feature type="binding site" evidence="10">
    <location>
        <position position="159"/>
    </location>
    <ligand>
        <name>Mn(2+)</name>
        <dbReference type="ChEBI" id="CHEBI:29035"/>
    </ligand>
</feature>
<feature type="binding site" evidence="10">
    <location>
        <position position="220"/>
    </location>
    <ligand>
        <name>Mn(2+)</name>
        <dbReference type="ChEBI" id="CHEBI:29035"/>
    </ligand>
</feature>
<dbReference type="Proteomes" id="UP000231246">
    <property type="component" value="Unassembled WGS sequence"/>
</dbReference>
<reference evidence="11 12" key="1">
    <citation type="submission" date="2017-09" db="EMBL/GenBank/DDBJ databases">
        <title>Depth-based differentiation of microbial function through sediment-hosted aquifers and enrichment of novel symbionts in the deep terrestrial subsurface.</title>
        <authorList>
            <person name="Probst A.J."/>
            <person name="Ladd B."/>
            <person name="Jarett J.K."/>
            <person name="Geller-Mcgrath D.E."/>
            <person name="Sieber C.M."/>
            <person name="Emerson J.B."/>
            <person name="Anantharaman K."/>
            <person name="Thomas B.C."/>
            <person name="Malmstrom R."/>
            <person name="Stieglmeier M."/>
            <person name="Klingl A."/>
            <person name="Woyke T."/>
            <person name="Ryan C.M."/>
            <person name="Banfield J.F."/>
        </authorList>
    </citation>
    <scope>NUCLEOTIDE SEQUENCE [LARGE SCALE GENOMIC DNA]</scope>
    <source>
        <strain evidence="11">CG22_combo_CG10-13_8_21_14_all_38_20</strain>
    </source>
</reference>
<organism evidence="11 12">
    <name type="scientific">Candidatus Roizmanbacteria bacterium CG22_combo_CG10-13_8_21_14_all_38_20</name>
    <dbReference type="NCBI Taxonomy" id="1974862"/>
    <lineage>
        <taxon>Bacteria</taxon>
        <taxon>Candidatus Roizmaniibacteriota</taxon>
    </lineage>
</organism>
<evidence type="ECO:0000256" key="3">
    <source>
        <dbReference type="ARBA" id="ARBA00022759"/>
    </source>
</evidence>
<keyword evidence="1 10" id="KW-0540">Nuclease</keyword>
<dbReference type="NCBIfam" id="TIGR00287">
    <property type="entry name" value="cas1"/>
    <property type="match status" value="1"/>
</dbReference>
<gene>
    <name evidence="10 11" type="primary">cas1</name>
    <name evidence="11" type="ORF">COW99_00135</name>
</gene>
<dbReference type="GO" id="GO:0043571">
    <property type="term" value="P:maintenance of CRISPR repeat elements"/>
    <property type="evidence" value="ECO:0007669"/>
    <property type="project" value="UniProtKB-UniRule"/>
</dbReference>
<keyword evidence="6 10" id="KW-0051">Antiviral defense</keyword>
<comment type="caution">
    <text evidence="11">The sequence shown here is derived from an EMBL/GenBank/DDBJ whole genome shotgun (WGS) entry which is preliminary data.</text>
</comment>
<keyword evidence="2 10" id="KW-0479">Metal-binding</keyword>
<comment type="subunit">
    <text evidence="9 10">Homodimer, forms a heterotetramer with a Cas2 homodimer.</text>
</comment>
<comment type="similarity">
    <text evidence="10">Belongs to the CRISPR-associated endonuclease Cas1 family.</text>
</comment>
<evidence type="ECO:0000313" key="12">
    <source>
        <dbReference type="Proteomes" id="UP000231246"/>
    </source>
</evidence>
<evidence type="ECO:0000256" key="10">
    <source>
        <dbReference type="HAMAP-Rule" id="MF_01470"/>
    </source>
</evidence>
<dbReference type="PANTHER" id="PTHR34353">
    <property type="entry name" value="CRISPR-ASSOCIATED ENDONUCLEASE CAS1 1"/>
    <property type="match status" value="1"/>
</dbReference>
<comment type="cofactor">
    <cofactor evidence="10">
        <name>Mg(2+)</name>
        <dbReference type="ChEBI" id="CHEBI:18420"/>
    </cofactor>
    <cofactor evidence="10">
        <name>Mn(2+)</name>
        <dbReference type="ChEBI" id="CHEBI:29035"/>
    </cofactor>
</comment>
<evidence type="ECO:0000256" key="6">
    <source>
        <dbReference type="ARBA" id="ARBA00023118"/>
    </source>
</evidence>
<dbReference type="Gene3D" id="1.20.120.920">
    <property type="entry name" value="CRISPR-associated endonuclease Cas1, C-terminal domain"/>
    <property type="match status" value="1"/>
</dbReference>
<evidence type="ECO:0000256" key="4">
    <source>
        <dbReference type="ARBA" id="ARBA00022801"/>
    </source>
</evidence>
<proteinExistence type="inferred from homology"/>
<evidence type="ECO:0000256" key="9">
    <source>
        <dbReference type="ARBA" id="ARBA00038592"/>
    </source>
</evidence>
<dbReference type="InterPro" id="IPR042206">
    <property type="entry name" value="CRISPR-assoc_Cas1_C"/>
</dbReference>
<keyword evidence="8 10" id="KW-0464">Manganese</keyword>
<name>A0A2H0BYH5_9BACT</name>
<protein>
    <recommendedName>
        <fullName evidence="10">CRISPR-associated endonuclease Cas1</fullName>
        <ecNumber evidence="10">3.1.-.-</ecNumber>
    </recommendedName>
</protein>
<dbReference type="GO" id="GO:0004519">
    <property type="term" value="F:endonuclease activity"/>
    <property type="evidence" value="ECO:0007669"/>
    <property type="project" value="UniProtKB-UniRule"/>
</dbReference>
<accession>A0A2H0BYH5</accession>
<dbReference type="CDD" id="cd09634">
    <property type="entry name" value="Cas1_I-II-III"/>
    <property type="match status" value="1"/>
</dbReference>
<evidence type="ECO:0000256" key="5">
    <source>
        <dbReference type="ARBA" id="ARBA00022842"/>
    </source>
</evidence>
<keyword evidence="5 10" id="KW-0460">Magnesium</keyword>
<dbReference type="Gene3D" id="3.100.10.20">
    <property type="entry name" value="CRISPR-associated endonuclease Cas1, N-terminal domain"/>
    <property type="match status" value="1"/>
</dbReference>
<dbReference type="InterPro" id="IPR042211">
    <property type="entry name" value="CRISPR-assoc_Cas1_N"/>
</dbReference>
<evidence type="ECO:0000313" key="11">
    <source>
        <dbReference type="EMBL" id="PIP62080.1"/>
    </source>
</evidence>
<sequence length="317" mass="37783">MLTLPDLREKKILFISSREEFSDTIKFRNSNVCLYRDDKCVDRISIHLVLAIFIIGQISLTSVLLKKLAEHGISIYFMDDSFKVYSSISSEAEGNYMLRSVQYMFSEKKELEFSKKLVKNKIANQATVIRKIQRQKYIIDDYLLKVDQARSIDSIRGIEGNFASIYFSVIFKDVGWYKRSPRTKPDIPNLLLDIGYTFMFNYIDGMLRLFGFDTYKGIYHQLFFQRKSLACDLMEPLRPLIDRHLIKQYNLKVINEKDFKFSQGSFRIKSFDMRKKYADIWLKLIMENKEDIYIFILNFYRYMLNPVKYSFTEFSYK</sequence>
<dbReference type="EC" id="3.1.-.-" evidence="10"/>
<dbReference type="InterPro" id="IPR050646">
    <property type="entry name" value="Cas1"/>
</dbReference>